<name>A0A5P8VTT2_9NOSO</name>
<accession>A0A5P8VTT2</accession>
<keyword evidence="2" id="KW-1185">Reference proteome</keyword>
<evidence type="ECO:0000313" key="2">
    <source>
        <dbReference type="Proteomes" id="UP000326678"/>
    </source>
</evidence>
<dbReference type="RefSeq" id="WP_152588403.1">
    <property type="nucleotide sequence ID" value="NZ_CP045226.1"/>
</dbReference>
<dbReference type="Proteomes" id="UP000326678">
    <property type="component" value="Chromosome Gxm1"/>
</dbReference>
<protein>
    <submittedName>
        <fullName evidence="1">Uncharacterized protein</fullName>
    </submittedName>
</protein>
<gene>
    <name evidence="1" type="ORF">GXM_01318</name>
</gene>
<sequence>MPTVFSLPLRFGFDWGAIAQVLILRGEKMAIALSAMALVLRVIRTFPSTPLRERFAQGTFCSGNVLLKERFAQGTFCSENVLLKEINY</sequence>
<reference evidence="1 2" key="1">
    <citation type="submission" date="2019-10" db="EMBL/GenBank/DDBJ databases">
        <title>Genomic and transcriptomic insights into the perfect genentic adaptation of a filamentous nitrogen-fixing cyanobacterium to rice fields.</title>
        <authorList>
            <person name="Chen Z."/>
        </authorList>
    </citation>
    <scope>NUCLEOTIDE SEQUENCE [LARGE SCALE GENOMIC DNA]</scope>
    <source>
        <strain evidence="1">CCNUC1</strain>
    </source>
</reference>
<evidence type="ECO:0000313" key="1">
    <source>
        <dbReference type="EMBL" id="QFS43845.1"/>
    </source>
</evidence>
<dbReference type="KEGG" id="nsh:GXM_01318"/>
<organism evidence="1 2">
    <name type="scientific">Nostoc sphaeroides CCNUC1</name>
    <dbReference type="NCBI Taxonomy" id="2653204"/>
    <lineage>
        <taxon>Bacteria</taxon>
        <taxon>Bacillati</taxon>
        <taxon>Cyanobacteriota</taxon>
        <taxon>Cyanophyceae</taxon>
        <taxon>Nostocales</taxon>
        <taxon>Nostocaceae</taxon>
        <taxon>Nostoc</taxon>
    </lineage>
</organism>
<dbReference type="AlphaFoldDB" id="A0A5P8VTT2"/>
<dbReference type="EMBL" id="CP045226">
    <property type="protein sequence ID" value="QFS43845.1"/>
    <property type="molecule type" value="Genomic_DNA"/>
</dbReference>
<proteinExistence type="predicted"/>